<evidence type="ECO:0000313" key="4">
    <source>
        <dbReference type="Proteomes" id="UP001217485"/>
    </source>
</evidence>
<dbReference type="InterPro" id="IPR015422">
    <property type="entry name" value="PyrdxlP-dep_Trfase_small"/>
</dbReference>
<gene>
    <name evidence="3" type="ORF">POL72_33650</name>
</gene>
<dbReference type="GO" id="GO:0008483">
    <property type="term" value="F:transaminase activity"/>
    <property type="evidence" value="ECO:0007669"/>
    <property type="project" value="UniProtKB-KW"/>
</dbReference>
<comment type="caution">
    <text evidence="3">The sequence shown here is derived from an EMBL/GenBank/DDBJ whole genome shotgun (WGS) entry which is preliminary data.</text>
</comment>
<feature type="domain" description="Aminotransferase class V" evidence="2">
    <location>
        <begin position="40"/>
        <end position="416"/>
    </location>
</feature>
<dbReference type="Proteomes" id="UP001217485">
    <property type="component" value="Unassembled WGS sequence"/>
</dbReference>
<keyword evidence="3" id="KW-0032">Aminotransferase</keyword>
<dbReference type="Pfam" id="PF00266">
    <property type="entry name" value="Aminotran_5"/>
    <property type="match status" value="1"/>
</dbReference>
<evidence type="ECO:0000259" key="2">
    <source>
        <dbReference type="Pfam" id="PF00266"/>
    </source>
</evidence>
<protein>
    <submittedName>
        <fullName evidence="3">Aminotransferase class V-fold PLP-dependent enzyme</fullName>
    </submittedName>
</protein>
<keyword evidence="3" id="KW-0808">Transferase</keyword>
<dbReference type="Gene3D" id="3.40.640.10">
    <property type="entry name" value="Type I PLP-dependent aspartate aminotransferase-like (Major domain)"/>
    <property type="match status" value="1"/>
</dbReference>
<keyword evidence="4" id="KW-1185">Reference proteome</keyword>
<evidence type="ECO:0000256" key="1">
    <source>
        <dbReference type="ARBA" id="ARBA00022898"/>
    </source>
</evidence>
<dbReference type="InterPro" id="IPR015421">
    <property type="entry name" value="PyrdxlP-dep_Trfase_major"/>
</dbReference>
<dbReference type="EMBL" id="JAQNDK010000004">
    <property type="protein sequence ID" value="MDC0682721.1"/>
    <property type="molecule type" value="Genomic_DNA"/>
</dbReference>
<dbReference type="Gene3D" id="3.90.1150.10">
    <property type="entry name" value="Aspartate Aminotransferase, domain 1"/>
    <property type="match status" value="1"/>
</dbReference>
<reference evidence="3 4" key="1">
    <citation type="submission" date="2023-01" db="EMBL/GenBank/DDBJ databases">
        <title>Minimal conservation of predation-associated metabolite biosynthetic gene clusters underscores biosynthetic potential of Myxococcota including descriptions for ten novel species: Archangium lansinium sp. nov., Myxococcus landrumus sp. nov., Nannocystis bai.</title>
        <authorList>
            <person name="Ahearne A."/>
            <person name="Stevens C."/>
            <person name="Dowd S."/>
        </authorList>
    </citation>
    <scope>NUCLEOTIDE SEQUENCE [LARGE SCALE GENOMIC DNA]</scope>
    <source>
        <strain evidence="3 4">WIWO2</strain>
    </source>
</reference>
<name>A0ABT5C8G3_9BACT</name>
<dbReference type="PANTHER" id="PTHR43586:SF8">
    <property type="entry name" value="CYSTEINE DESULFURASE 1, CHLOROPLASTIC"/>
    <property type="match status" value="1"/>
</dbReference>
<accession>A0ABT5C8G3</accession>
<dbReference type="InterPro" id="IPR015424">
    <property type="entry name" value="PyrdxlP-dep_Trfase"/>
</dbReference>
<dbReference type="PANTHER" id="PTHR43586">
    <property type="entry name" value="CYSTEINE DESULFURASE"/>
    <property type="match status" value="1"/>
</dbReference>
<proteinExistence type="predicted"/>
<keyword evidence="1" id="KW-0663">Pyridoxal phosphate</keyword>
<dbReference type="SUPFAM" id="SSF53383">
    <property type="entry name" value="PLP-dependent transferases"/>
    <property type="match status" value="1"/>
</dbReference>
<evidence type="ECO:0000313" key="3">
    <source>
        <dbReference type="EMBL" id="MDC0682721.1"/>
    </source>
</evidence>
<sequence>MDSRPDAGAPAPSDFGAFPLPVVGADLSVPLVTGEQVGYVNLDYAASAPCLRSVLDAVAALLPWYSSVHRGAGFASTVTTELYAAARQEVGAFVGARAEDTVVFTRNTTDALNLLAAALPEDTTVVTFASEHHANQLPWRRGRCVVLPVPVSAEEAVMRAEDALRDVTSRHRLLAVTGASNVTGELWPVPELAAVAHRHRARLAVDAAQLAPHCAIDIAGIGADYVALSGHKLYAPFGGGVLVGRGDWLDAARPYLAGGGAVRRVTRNDVEWASGPHRHEAGTPNVVGAVSLAAACRALSAVGMSAVAAHEASLLDRLTRGLHALPAVKRLAMWGPASPRIGVVTFNVRGFHPGAVAAVLSAEHGIGVRDGSFCAHPLMMALARNRAPEASDDAAVPLAVRVSFGVGTSAADVDRFLLALADLVAQGPRWRYRLDAGRYVPDPDPRPRPALAGLLAGGAAGAADGPLASQLAPCQAPL</sequence>
<dbReference type="InterPro" id="IPR000192">
    <property type="entry name" value="Aminotrans_V_dom"/>
</dbReference>
<organism evidence="3 4">
    <name type="scientific">Sorangium atrum</name>
    <dbReference type="NCBI Taxonomy" id="2995308"/>
    <lineage>
        <taxon>Bacteria</taxon>
        <taxon>Pseudomonadati</taxon>
        <taxon>Myxococcota</taxon>
        <taxon>Polyangia</taxon>
        <taxon>Polyangiales</taxon>
        <taxon>Polyangiaceae</taxon>
        <taxon>Sorangium</taxon>
    </lineage>
</organism>